<dbReference type="InterPro" id="IPR027417">
    <property type="entry name" value="P-loop_NTPase"/>
</dbReference>
<dbReference type="SUPFAM" id="SSF52540">
    <property type="entry name" value="P-loop containing nucleoside triphosphate hydrolases"/>
    <property type="match status" value="1"/>
</dbReference>
<proteinExistence type="predicted"/>
<evidence type="ECO:0000313" key="1">
    <source>
        <dbReference type="EMBL" id="MCC9628450.1"/>
    </source>
</evidence>
<keyword evidence="2" id="KW-1185">Reference proteome</keyword>
<dbReference type="Proteomes" id="UP001139103">
    <property type="component" value="Unassembled WGS sequence"/>
</dbReference>
<comment type="caution">
    <text evidence="1">The sequence shown here is derived from an EMBL/GenBank/DDBJ whole genome shotgun (WGS) entry which is preliminary data.</text>
</comment>
<reference evidence="1" key="1">
    <citation type="submission" date="2021-11" db="EMBL/GenBank/DDBJ databases">
        <title>Genome sequence.</title>
        <authorList>
            <person name="Sun Q."/>
        </authorList>
    </citation>
    <scope>NUCLEOTIDE SEQUENCE</scope>
    <source>
        <strain evidence="1">JC732</strain>
    </source>
</reference>
<accession>A0A9X1SF00</accession>
<dbReference type="RefSeq" id="WP_230217726.1">
    <property type="nucleotide sequence ID" value="NZ_JAJKFT010000004.1"/>
</dbReference>
<gene>
    <name evidence="1" type="ORF">LOC68_08585</name>
</gene>
<sequence>MSETSEHRQFVQLHRTFRELSQDSSDENLDFAATRLFSEQMTWNDVITRFRVVILSEAGSGKTAEIRNIADTLRNEGKRAFFLRLEHIPQDLEEAFETGSWEEFQEWLNSEEEGWLLLDSVDEARLRHPGDFERAIRRLGRRISRAHQRAHIVITSRTTAWRPRTDLDHCTKHFPYDSSIAVVPSTTDELDGPSQDFDADDSKAANKQDGFLILALDNLNAEQIETFVAAKGVQDTKALLDAVERVDAWAFTTRPQDLAELAEFWSDCGRIGSRLELIQHSIDRRLSERDQGRAEARRLTMNRARLGAMLLAAAATISRVPTICVPDGSENSDGIPISKVLPDWDDKDIATLLERPIFDDAIYGTVRFHHRSVREFLTAAWMLELLDRATSRNKIEALLFRNQYGVDVVIPTMRPVIPWLAIKDEKICERVNDIAPEVLLEGGDPNKLPLSFRSRLLKKVCMRIVDGASNHGATGNEAIQRFANQDLVPDIKKLIKEYRSSDELLFFLLRMVWIGELREVLPEAKAVALDADSSKYTRIAAFRAVKAIGTTEDVNEIRQKFLSEESILNRDWLEELIDQLEPNAESTQWLLGCLAKADEPNLNRSDGLLDAVVSYILRVPPEVLPMWVKELNRLLTTPPSLERDRGGVSQRFGWLMRAAGHAAERLIEERFPEALEDANLSILHKLTLVNRSNFGDYSDASFRIAELVPMWPELNRALFWHDVHQSQNPTKDTPTEFWQVSIPGGYWQFDESDFEFAVKGITDSLSPTDKRIALSLAFRLYVDGGRDRRQRNRLKKIVAGDKVLEGSLRNYLRPPARGRSKWQVMDARFKRQAKARQAKEAKRREDWREFLKENTALLRGNGIAPGEFSNCQYHLHEELRDKNNQSSHLGNGNWRCLIGEFGDDVAQAFRDGVTGFWRKFVPKLRSEGAPANKISFPVIFGLTGLLIEAQETDNWPADLTPQDAELACRYASYEINGFPTWLPRLFDAFPTVVQNFMINEIRYESATTKSGQNSHYILSDINWHGEWAWDQLGPDVFSILKAKEPANLDNLVGLLSIVQNSSVSDGDIAKLAARKSKTLKRQQHAACWFAVWVGVAPEKAIPALEDRIERILAPEARTDFAMEFVTRLMGSRRGELSRVRGAYRFPVFLKQLYLLMHQYIQANDDINRIGKGAYSPGLRDLAQDARNGLAEILRTIPGKDAFIALNEIASAHPTSKYRPWFSSLAKAKAESDADLCTWTPAQVRDFYDNLECSPENHRQLAELVHLRLLDLKTDLEDGDASIAKILQEVNLETDMRVFIGRELREKSFGRYAIPQEEELADAKRPDLRVHGITFDAPVPCELKLSDKWSGPVLFERLENQLCGDYLRDPRSNRGVFILVHQGKRKSWKIPGSRKRMNFDGLVSSLRQFWQEIALNYPDIENVNVIGIDLTKRFT</sequence>
<protein>
    <submittedName>
        <fullName evidence="1">Uncharacterized protein</fullName>
    </submittedName>
</protein>
<dbReference type="Gene3D" id="3.40.50.300">
    <property type="entry name" value="P-loop containing nucleotide triphosphate hydrolases"/>
    <property type="match status" value="1"/>
</dbReference>
<name>A0A9X1SF00_9BACT</name>
<organism evidence="1 2">
    <name type="scientific">Blastopirellula sediminis</name>
    <dbReference type="NCBI Taxonomy" id="2894196"/>
    <lineage>
        <taxon>Bacteria</taxon>
        <taxon>Pseudomonadati</taxon>
        <taxon>Planctomycetota</taxon>
        <taxon>Planctomycetia</taxon>
        <taxon>Pirellulales</taxon>
        <taxon>Pirellulaceae</taxon>
        <taxon>Blastopirellula</taxon>
    </lineage>
</organism>
<evidence type="ECO:0000313" key="2">
    <source>
        <dbReference type="Proteomes" id="UP001139103"/>
    </source>
</evidence>
<dbReference type="EMBL" id="JAJKFT010000004">
    <property type="protein sequence ID" value="MCC9628450.1"/>
    <property type="molecule type" value="Genomic_DNA"/>
</dbReference>